<dbReference type="CDD" id="cd02754">
    <property type="entry name" value="MopB_Nitrate-R-NapA-like"/>
    <property type="match status" value="1"/>
</dbReference>
<dbReference type="SUPFAM" id="SSF50692">
    <property type="entry name" value="ADC-like"/>
    <property type="match status" value="1"/>
</dbReference>
<feature type="domain" description="4Fe-4S Mo/W bis-MGD-type" evidence="11">
    <location>
        <begin position="7"/>
        <end position="67"/>
    </location>
</feature>
<dbReference type="PANTHER" id="PTHR43105">
    <property type="entry name" value="RESPIRATORY NITRATE REDUCTASE"/>
    <property type="match status" value="1"/>
</dbReference>
<evidence type="ECO:0000313" key="12">
    <source>
        <dbReference type="EMBL" id="MFC4257451.1"/>
    </source>
</evidence>
<comment type="cofactor">
    <cofactor evidence="2">
        <name>[4Fe-4S] cluster</name>
        <dbReference type="ChEBI" id="CHEBI:49883"/>
    </cofactor>
</comment>
<dbReference type="InterPro" id="IPR006657">
    <property type="entry name" value="MoPterin_dinucl-bd_dom"/>
</dbReference>
<evidence type="ECO:0000256" key="1">
    <source>
        <dbReference type="ARBA" id="ARBA00001942"/>
    </source>
</evidence>
<evidence type="ECO:0000256" key="5">
    <source>
        <dbReference type="ARBA" id="ARBA00022505"/>
    </source>
</evidence>
<name>A0ABV8QAS6_9GAMM</name>
<keyword evidence="4" id="KW-0004">4Fe-4S</keyword>
<comment type="caution">
    <text evidence="12">The sequence shown here is derived from an EMBL/GenBank/DDBJ whole genome shotgun (WGS) entry which is preliminary data.</text>
</comment>
<keyword evidence="13" id="KW-1185">Reference proteome</keyword>
<dbReference type="SMART" id="SM00926">
    <property type="entry name" value="Molybdop_Fe4S4"/>
    <property type="match status" value="1"/>
</dbReference>
<dbReference type="InterPro" id="IPR007419">
    <property type="entry name" value="BFD-like_2Fe2S-bd_dom"/>
</dbReference>
<accession>A0ABV8QAS6</accession>
<dbReference type="SUPFAM" id="SSF53706">
    <property type="entry name" value="Formate dehydrogenase/DMSO reductase, domains 1-3"/>
    <property type="match status" value="1"/>
</dbReference>
<protein>
    <submittedName>
        <fullName evidence="12">Molybdopterin-dependent oxidoreductase</fullName>
    </submittedName>
</protein>
<keyword evidence="6" id="KW-0479">Metal-binding</keyword>
<dbReference type="Pfam" id="PF01568">
    <property type="entry name" value="Molydop_binding"/>
    <property type="match status" value="1"/>
</dbReference>
<evidence type="ECO:0000256" key="3">
    <source>
        <dbReference type="ARBA" id="ARBA00008747"/>
    </source>
</evidence>
<dbReference type="InterPro" id="IPR050123">
    <property type="entry name" value="Prok_molybdopt-oxidoreductase"/>
</dbReference>
<dbReference type="Pfam" id="PF04879">
    <property type="entry name" value="Molybdop_Fe4S4"/>
    <property type="match status" value="1"/>
</dbReference>
<keyword evidence="7" id="KW-0560">Oxidoreductase</keyword>
<dbReference type="EMBL" id="JBHSDI010000001">
    <property type="protein sequence ID" value="MFC4257451.1"/>
    <property type="molecule type" value="Genomic_DNA"/>
</dbReference>
<evidence type="ECO:0000256" key="10">
    <source>
        <dbReference type="ARBA" id="ARBA00023063"/>
    </source>
</evidence>
<evidence type="ECO:0000256" key="7">
    <source>
        <dbReference type="ARBA" id="ARBA00023002"/>
    </source>
</evidence>
<evidence type="ECO:0000256" key="8">
    <source>
        <dbReference type="ARBA" id="ARBA00023004"/>
    </source>
</evidence>
<proteinExistence type="inferred from homology"/>
<dbReference type="Gene3D" id="2.20.25.90">
    <property type="entry name" value="ADC-like domains"/>
    <property type="match status" value="1"/>
</dbReference>
<gene>
    <name evidence="12" type="ORF">ACFOZ5_00235</name>
</gene>
<comment type="cofactor">
    <cofactor evidence="1">
        <name>Mo-bis(molybdopterin guanine dinucleotide)</name>
        <dbReference type="ChEBI" id="CHEBI:60539"/>
    </cofactor>
</comment>
<evidence type="ECO:0000256" key="6">
    <source>
        <dbReference type="ARBA" id="ARBA00022723"/>
    </source>
</evidence>
<evidence type="ECO:0000259" key="11">
    <source>
        <dbReference type="PROSITE" id="PS51669"/>
    </source>
</evidence>
<keyword evidence="10" id="KW-0534">Nitrate assimilation</keyword>
<dbReference type="RefSeq" id="WP_379884583.1">
    <property type="nucleotide sequence ID" value="NZ_JBHSDI010000001.1"/>
</dbReference>
<reference evidence="13" key="1">
    <citation type="journal article" date="2019" name="Int. J. Syst. Evol. Microbiol.">
        <title>The Global Catalogue of Microorganisms (GCM) 10K type strain sequencing project: providing services to taxonomists for standard genome sequencing and annotation.</title>
        <authorList>
            <consortium name="The Broad Institute Genomics Platform"/>
            <consortium name="The Broad Institute Genome Sequencing Center for Infectious Disease"/>
            <person name="Wu L."/>
            <person name="Ma J."/>
        </authorList>
    </citation>
    <scope>NUCLEOTIDE SEQUENCE [LARGE SCALE GENOMIC DNA]</scope>
    <source>
        <strain evidence="13">CECT 7297</strain>
    </source>
</reference>
<dbReference type="PROSITE" id="PS51669">
    <property type="entry name" value="4FE4S_MOW_BIS_MGD"/>
    <property type="match status" value="1"/>
</dbReference>
<dbReference type="InterPro" id="IPR006656">
    <property type="entry name" value="Mopterin_OxRdtase"/>
</dbReference>
<dbReference type="Pfam" id="PF00384">
    <property type="entry name" value="Molybdopterin"/>
    <property type="match status" value="1"/>
</dbReference>
<evidence type="ECO:0000256" key="9">
    <source>
        <dbReference type="ARBA" id="ARBA00023014"/>
    </source>
</evidence>
<dbReference type="Gene3D" id="2.40.40.20">
    <property type="match status" value="1"/>
</dbReference>
<comment type="similarity">
    <text evidence="3">Belongs to the prokaryotic molybdopterin-containing oxidoreductase family. NasA/NapA/NarB subfamily.</text>
</comment>
<evidence type="ECO:0000256" key="2">
    <source>
        <dbReference type="ARBA" id="ARBA00001966"/>
    </source>
</evidence>
<dbReference type="Gene3D" id="3.40.228.10">
    <property type="entry name" value="Dimethylsulfoxide Reductase, domain 2"/>
    <property type="match status" value="1"/>
</dbReference>
<keyword evidence="5" id="KW-0500">Molybdenum</keyword>
<keyword evidence="8" id="KW-0408">Iron</keyword>
<dbReference type="InterPro" id="IPR041854">
    <property type="entry name" value="BFD-like_2Fe2S-bd_dom_sf"/>
</dbReference>
<organism evidence="12 13">
    <name type="scientific">Marinobacter lacisalsi</name>
    <dbReference type="NCBI Taxonomy" id="475979"/>
    <lineage>
        <taxon>Bacteria</taxon>
        <taxon>Pseudomonadati</taxon>
        <taxon>Pseudomonadota</taxon>
        <taxon>Gammaproteobacteria</taxon>
        <taxon>Pseudomonadales</taxon>
        <taxon>Marinobacteraceae</taxon>
        <taxon>Marinobacter</taxon>
    </lineage>
</organism>
<dbReference type="Proteomes" id="UP001595798">
    <property type="component" value="Unassembled WGS sequence"/>
</dbReference>
<evidence type="ECO:0000313" key="13">
    <source>
        <dbReference type="Proteomes" id="UP001595798"/>
    </source>
</evidence>
<dbReference type="Gene3D" id="3.40.50.740">
    <property type="match status" value="1"/>
</dbReference>
<dbReference type="InterPro" id="IPR009010">
    <property type="entry name" value="Asp_de-COase-like_dom_sf"/>
</dbReference>
<dbReference type="Gene3D" id="1.10.10.1100">
    <property type="entry name" value="BFD-like [2Fe-2S]-binding domain"/>
    <property type="match status" value="1"/>
</dbReference>
<dbReference type="InterPro" id="IPR006963">
    <property type="entry name" value="Mopterin_OxRdtase_4Fe-4S_dom"/>
</dbReference>
<evidence type="ECO:0000256" key="4">
    <source>
        <dbReference type="ARBA" id="ARBA00022485"/>
    </source>
</evidence>
<keyword evidence="9" id="KW-0411">Iron-sulfur</keyword>
<dbReference type="InterPro" id="IPR041957">
    <property type="entry name" value="CT_Nitrate-R-NapA-like"/>
</dbReference>
<sequence>MSNQTLQQPRRTTCPYCGVGCGVMATPQAGDREADSPPVSGDKAHPANFGRLCVKGSSLHETTGSQGQTLYPRVLGSRVSWDRALDEVAGAIREAVESHGPESVAFYLSGQLLTEDYYAANKLAKGFIGTPHVDTNSRLCMSSAVAAHKRAFGEDVVPGCYEDLELADLLVLTGSNAAWNHPVLYQRMKAADRPGRRVVVIDPRRTATAELADLHLALKPGTDTLLFNGLLVWLADTGALDRGYIEKHCQGFDEALAAARCGAFAPQQVARACDLPEQDVVTFYRWFADTARTVTAFSQGINQSSTGTDKGNAIINCHLATGRIGRSGAGPFSLTGQPNAMGGREVGGLANTLAAHMEYDTPGARERVGGFWGTDRIPRAPGHKAVELFDAVHRGEIKVLWVMGTNPAVSLPDSSHIREAMKHCPVVIVSDCIARTDTTELADILLPAEGWGEKDGTVTNSERCISRQRRFLPAAGDARADWRILAEVGKRLGHGDAFRWATAADVFREHARLSALDNDGARQFDLSSLAHLTDDQYEQLSPVQWPVNGKHPRGCARLYADGRFSTNDGRARFVAVQPRVPAAQPEQAGEVIINTGRIRDQWHTMTRTARSPRLVQHRSEPFIDLHPDDVVHLGLEAGGLARLTGRNDQGAFLGRVRAEPGQRRGEVFVPIHWNGQFSLGALASSLIVPVTDPISGQPESKYGVVSVRPVHAAWHGRLIRPMSAPGGWQADYWTRVPQAHCDAWWVAGCQPVAWQRQVIRWLGGAPDLVLEDSASGLYRAARLHNGRLQGVLLVARRADDLPDTGWLSSLFDGRTLSDQERRGLLSARDVDVADTGPLVCSCFGIGELQIEAAIREGADDVEALGHRLKCGTNCGSCVPELKACLAAARAEPVEAIP</sequence>
<dbReference type="Pfam" id="PF04324">
    <property type="entry name" value="Fer2_BFD"/>
    <property type="match status" value="1"/>
</dbReference>
<dbReference type="CDD" id="cd02791">
    <property type="entry name" value="MopB_CT_Nitrate-R-NapA-like"/>
    <property type="match status" value="1"/>
</dbReference>
<dbReference type="PANTHER" id="PTHR43105:SF9">
    <property type="entry name" value="NADPH-FE(3+) OXIDOREDUCTASE SUBUNIT ALPHA"/>
    <property type="match status" value="1"/>
</dbReference>